<accession>A0A8S3VK19</accession>
<name>A0A8S3VK19_MYTED</name>
<keyword evidence="2" id="KW-1185">Reference proteome</keyword>
<evidence type="ECO:0000313" key="1">
    <source>
        <dbReference type="EMBL" id="CAG2253975.1"/>
    </source>
</evidence>
<gene>
    <name evidence="1" type="ORF">MEDL_65470</name>
</gene>
<protein>
    <submittedName>
        <fullName evidence="1">Uncharacterized protein</fullName>
    </submittedName>
</protein>
<dbReference type="AlphaFoldDB" id="A0A8S3VK19"/>
<dbReference type="Proteomes" id="UP000683360">
    <property type="component" value="Unassembled WGS sequence"/>
</dbReference>
<dbReference type="EMBL" id="CAJPWZ010003198">
    <property type="protein sequence ID" value="CAG2253975.1"/>
    <property type="molecule type" value="Genomic_DNA"/>
</dbReference>
<reference evidence="1" key="1">
    <citation type="submission" date="2021-03" db="EMBL/GenBank/DDBJ databases">
        <authorList>
            <person name="Bekaert M."/>
        </authorList>
    </citation>
    <scope>NUCLEOTIDE SEQUENCE</scope>
</reference>
<comment type="caution">
    <text evidence="1">The sequence shown here is derived from an EMBL/GenBank/DDBJ whole genome shotgun (WGS) entry which is preliminary data.</text>
</comment>
<proteinExistence type="predicted"/>
<evidence type="ECO:0000313" key="2">
    <source>
        <dbReference type="Proteomes" id="UP000683360"/>
    </source>
</evidence>
<sequence length="245" mass="27835">MATKTEGNTLEHDTISIERTGKSDSYLCNRLFETKQNTALHTKSFPGPDQDTITPVEAIKIDTMETTETSGLETTNASETTKPETTVTIEETYLQTLIAPFTPQSIHRETMISANQKGQETMPTYEAIHLKTRRKTEGNRTCRNRYEKETRHRGSTDKYNVRANKCKDQDNIRDNRCRADITGRGSKDKENIKGNKEKLRKKSDGIFEITDNQNSTLVLAAPKSGPSFAEKTEQKILQKRMILKM</sequence>
<dbReference type="OrthoDB" id="10605698at2759"/>
<organism evidence="1 2">
    <name type="scientific">Mytilus edulis</name>
    <name type="common">Blue mussel</name>
    <dbReference type="NCBI Taxonomy" id="6550"/>
    <lineage>
        <taxon>Eukaryota</taxon>
        <taxon>Metazoa</taxon>
        <taxon>Spiralia</taxon>
        <taxon>Lophotrochozoa</taxon>
        <taxon>Mollusca</taxon>
        <taxon>Bivalvia</taxon>
        <taxon>Autobranchia</taxon>
        <taxon>Pteriomorphia</taxon>
        <taxon>Mytilida</taxon>
        <taxon>Mytiloidea</taxon>
        <taxon>Mytilidae</taxon>
        <taxon>Mytilinae</taxon>
        <taxon>Mytilus</taxon>
    </lineage>
</organism>